<proteinExistence type="predicted"/>
<name>A0ABT1PY62_9ACTN</name>
<keyword evidence="2" id="KW-0812">Transmembrane</keyword>
<keyword evidence="4" id="KW-1185">Reference proteome</keyword>
<feature type="transmembrane region" description="Helical" evidence="2">
    <location>
        <begin position="695"/>
        <end position="716"/>
    </location>
</feature>
<evidence type="ECO:0000313" key="3">
    <source>
        <dbReference type="EMBL" id="MCQ4082618.1"/>
    </source>
</evidence>
<organism evidence="3 4">
    <name type="scientific">Streptomyces humicola</name>
    <dbReference type="NCBI Taxonomy" id="2953240"/>
    <lineage>
        <taxon>Bacteria</taxon>
        <taxon>Bacillati</taxon>
        <taxon>Actinomycetota</taxon>
        <taxon>Actinomycetes</taxon>
        <taxon>Kitasatosporales</taxon>
        <taxon>Streptomycetaceae</taxon>
        <taxon>Streptomyces</taxon>
    </lineage>
</organism>
<accession>A0ABT1PY62</accession>
<dbReference type="InterPro" id="IPR046112">
    <property type="entry name" value="DUF6049"/>
</dbReference>
<dbReference type="EMBL" id="JANFNG010000014">
    <property type="protein sequence ID" value="MCQ4082618.1"/>
    <property type="molecule type" value="Genomic_DNA"/>
</dbReference>
<evidence type="ECO:0000313" key="4">
    <source>
        <dbReference type="Proteomes" id="UP001057702"/>
    </source>
</evidence>
<keyword evidence="2" id="KW-1133">Transmembrane helix</keyword>
<dbReference type="Pfam" id="PF19516">
    <property type="entry name" value="DUF6049"/>
    <property type="match status" value="1"/>
</dbReference>
<evidence type="ECO:0000256" key="2">
    <source>
        <dbReference type="SAM" id="Phobius"/>
    </source>
</evidence>
<sequence>MRGQVPDRGRWAAGALRHALRAAVTALVVALLALALPLSAGATGRSAGPSAGPTGGTSSTGDAPGQAPYPVGVTLSTLTPAAPQQSDTLTVTGTLDNHGARQIVGAHLGVRIDEGGEIGHVEPLASLTPGQSLPFTLKVPVSALGLTATGDYRFAVDLVGSDGRVLGLAATELPWYPSGAGSSNPSGGKPLNVAVVWPVTDTPHLEAVSLGEGAAAQPVFRDDDLATELAVGGRLQQVVAAGAGLSVTWTVDPALLDEAKAMTRGYRVARTPDSSDPRDSVQGTGGKAAAAWLAAARSAVAGRDVVALPYADPDLASIAHHAPGDAALLGVLGSSVQQAGTAARDVLGVPGSMHVRTDVAWPYGGALDTSVTALAERFGLKTFIASGEGLSTGTTQPQVRLGGGATALVAEPATRAVLSRDLSGDGDQLIARQQLLGDLLKTQQREPQHPGGIVVEPPRQMPAETATVLSEALRAAQAAGFVKLVGLGQVGSGPSADARPALPSAQVAGATDYPEGLSESELTRSQLGTVAGVQPDLEKLTQVLSDSSPITDAVHRAMLRAVSNGWRGDRQDATSYGGGVEAYVDASIASVHLLQKRGTITVAGNSASVPVTVANGLQQPLAGLELRVTSSAPQRLIVVTPRTAVQAPAAANHTEQVHVTAHANGPVRVTAQLYTTVNGRPWGDPMTFQVNISKVSAGAITIVVGGVVLVLLAGVWKMRQARRKHQREP</sequence>
<dbReference type="PROSITE" id="PS00430">
    <property type="entry name" value="TONB_DEPENDENT_REC_1"/>
    <property type="match status" value="1"/>
</dbReference>
<gene>
    <name evidence="3" type="ORF">NGB36_18915</name>
</gene>
<dbReference type="RefSeq" id="WP_255921521.1">
    <property type="nucleotide sequence ID" value="NZ_JANFNG010000014.1"/>
</dbReference>
<comment type="caution">
    <text evidence="3">The sequence shown here is derived from an EMBL/GenBank/DDBJ whole genome shotgun (WGS) entry which is preliminary data.</text>
</comment>
<dbReference type="InterPro" id="IPR010916">
    <property type="entry name" value="TonB_box_CS"/>
</dbReference>
<keyword evidence="2" id="KW-0472">Membrane</keyword>
<feature type="compositionally biased region" description="Low complexity" evidence="1">
    <location>
        <begin position="42"/>
        <end position="65"/>
    </location>
</feature>
<evidence type="ECO:0000256" key="1">
    <source>
        <dbReference type="SAM" id="MobiDB-lite"/>
    </source>
</evidence>
<dbReference type="Proteomes" id="UP001057702">
    <property type="component" value="Unassembled WGS sequence"/>
</dbReference>
<protein>
    <submittedName>
        <fullName evidence="3">DUF6049 family protein</fullName>
    </submittedName>
</protein>
<feature type="region of interest" description="Disordered" evidence="1">
    <location>
        <begin position="42"/>
        <end position="73"/>
    </location>
</feature>
<reference evidence="3" key="1">
    <citation type="submission" date="2022-06" db="EMBL/GenBank/DDBJ databases">
        <title>Draft genome sequence of Streptomyces sp. RB6PN25 isolated from peat swamp forest in Thailand.</title>
        <authorList>
            <person name="Duangmal K."/>
            <person name="Klaysubun C."/>
        </authorList>
    </citation>
    <scope>NUCLEOTIDE SEQUENCE</scope>
    <source>
        <strain evidence="3">RB6PN25</strain>
    </source>
</reference>